<gene>
    <name evidence="1" type="ORF">BGZ70_004896</name>
</gene>
<organism evidence="1 2">
    <name type="scientific">Mortierella alpina</name>
    <name type="common">Oleaginous fungus</name>
    <name type="synonym">Mortierella renispora</name>
    <dbReference type="NCBI Taxonomy" id="64518"/>
    <lineage>
        <taxon>Eukaryota</taxon>
        <taxon>Fungi</taxon>
        <taxon>Fungi incertae sedis</taxon>
        <taxon>Mucoromycota</taxon>
        <taxon>Mortierellomycotina</taxon>
        <taxon>Mortierellomycetes</taxon>
        <taxon>Mortierellales</taxon>
        <taxon>Mortierellaceae</taxon>
        <taxon>Mortierella</taxon>
    </lineage>
</organism>
<reference evidence="1" key="1">
    <citation type="journal article" date="2020" name="Fungal Divers.">
        <title>Resolving the Mortierellaceae phylogeny through synthesis of multi-gene phylogenetics and phylogenomics.</title>
        <authorList>
            <person name="Vandepol N."/>
            <person name="Liber J."/>
            <person name="Desiro A."/>
            <person name="Na H."/>
            <person name="Kennedy M."/>
            <person name="Barry K."/>
            <person name="Grigoriev I.V."/>
            <person name="Miller A.N."/>
            <person name="O'Donnell K."/>
            <person name="Stajich J.E."/>
            <person name="Bonito G."/>
        </authorList>
    </citation>
    <scope>NUCLEOTIDE SEQUENCE</scope>
    <source>
        <strain evidence="1">CK1249</strain>
    </source>
</reference>
<proteinExistence type="predicted"/>
<dbReference type="OrthoDB" id="2330551at2759"/>
<dbReference type="PANTHER" id="PTHR16071">
    <property type="entry name" value="CHROMOSOME 1 OPEN READING FRAME 112"/>
    <property type="match status" value="1"/>
</dbReference>
<accession>A0A9P6M4P2</accession>
<evidence type="ECO:0000313" key="2">
    <source>
        <dbReference type="Proteomes" id="UP000738359"/>
    </source>
</evidence>
<dbReference type="EMBL" id="JAAAHY010000257">
    <property type="protein sequence ID" value="KAF9965405.1"/>
    <property type="molecule type" value="Genomic_DNA"/>
</dbReference>
<protein>
    <submittedName>
        <fullName evidence="1">Uncharacterized protein</fullName>
    </submittedName>
</protein>
<sequence length="590" mass="66573">MYPASLTLASIILETGMRVFRHIDRSQERRERSDSYTLWNKKTLDLTKHLQEFAGEQVQQSADLRARAGDLTIGICNMLIRYAEMARSEYVYLNLAFKFIVMLAPNCLNNRSARLERPAAVRLLSESILGTLLDIFHVCSESADVGEKFLKRHWILAQFYSRFIMSEAIKKNHPAVQLEMLKFVGTVEDIVVPVLLAAQASPDMDVFAVLQEFSTSSGPRAVFPIMEYLTDNEWNLGRLYFLLKTLSLFDEFTPSLQLQLYPLEKSSWRGSLLSRVVDCVSAMDLYEVMSLKSQEGEQDSSDLYVRILSELCTFVHLVQPKQFARLQVDMMGLVLGRSEILSILATDWWSCMADSLGQEFTRKQVNVLTALISCTVEYIVAFLSSMQPLQGPELIQVLNTFQSWEDLPERKRPLSKFSMSLFLRSCSAVRITEDSQMIKLKALLSGFYSDLLEDKEWIVAHESLQSLLSLLEHASCRDLASACVPAKFQKIVQVMQDLGDDSRSTALDDARPFWGGFSSRVKQLESSTFSVSSVGDLQSGLKAEPSPQACIASLSTATRMLRAMGGTVAEDVAFRNRLKLELAELKKLLQ</sequence>
<dbReference type="Pfam" id="PF14868">
    <property type="entry name" value="DUF4487"/>
    <property type="match status" value="1"/>
</dbReference>
<dbReference type="Proteomes" id="UP000738359">
    <property type="component" value="Unassembled WGS sequence"/>
</dbReference>
<keyword evidence="2" id="KW-1185">Reference proteome</keyword>
<dbReference type="AlphaFoldDB" id="A0A9P6M4P2"/>
<comment type="caution">
    <text evidence="1">The sequence shown here is derived from an EMBL/GenBank/DDBJ whole genome shotgun (WGS) entry which is preliminary data.</text>
</comment>
<dbReference type="PANTHER" id="PTHR16071:SF2">
    <property type="entry name" value="FIGNL1-INTERACTING REGULATOR OF RECOMBINATION AND MITOSIS"/>
    <property type="match status" value="1"/>
</dbReference>
<evidence type="ECO:0000313" key="1">
    <source>
        <dbReference type="EMBL" id="KAF9965405.1"/>
    </source>
</evidence>
<name>A0A9P6M4P2_MORAP</name>
<dbReference type="InterPro" id="IPR027902">
    <property type="entry name" value="DUF4487"/>
</dbReference>